<dbReference type="AlphaFoldDB" id="A0A834XAF9"/>
<evidence type="ECO:0000313" key="1">
    <source>
        <dbReference type="EMBL" id="KAF7841416.1"/>
    </source>
</evidence>
<comment type="caution">
    <text evidence="1">The sequence shown here is derived from an EMBL/GenBank/DDBJ whole genome shotgun (WGS) entry which is preliminary data.</text>
</comment>
<proteinExistence type="predicted"/>
<keyword evidence="2" id="KW-1185">Reference proteome</keyword>
<dbReference type="Proteomes" id="UP000634136">
    <property type="component" value="Unassembled WGS sequence"/>
</dbReference>
<name>A0A834XAF9_9FABA</name>
<protein>
    <submittedName>
        <fullName evidence="1">Heparanase-like protein 2</fullName>
    </submittedName>
</protein>
<dbReference type="EMBL" id="JAAIUW010000002">
    <property type="protein sequence ID" value="KAF7841416.1"/>
    <property type="molecule type" value="Genomic_DNA"/>
</dbReference>
<reference evidence="1" key="1">
    <citation type="submission" date="2020-09" db="EMBL/GenBank/DDBJ databases">
        <title>Genome-Enabled Discovery of Anthraquinone Biosynthesis in Senna tora.</title>
        <authorList>
            <person name="Kang S.-H."/>
            <person name="Pandey R.P."/>
            <person name="Lee C.-M."/>
            <person name="Sim J.-S."/>
            <person name="Jeong J.-T."/>
            <person name="Choi B.-S."/>
            <person name="Jung M."/>
            <person name="Ginzburg D."/>
            <person name="Zhao K."/>
            <person name="Won S.Y."/>
            <person name="Oh T.-J."/>
            <person name="Yu Y."/>
            <person name="Kim N.-H."/>
            <person name="Lee O.R."/>
            <person name="Lee T.-H."/>
            <person name="Bashyal P."/>
            <person name="Kim T.-S."/>
            <person name="Lee W.-H."/>
            <person name="Kawkins C."/>
            <person name="Kim C.-K."/>
            <person name="Kim J.S."/>
            <person name="Ahn B.O."/>
            <person name="Rhee S.Y."/>
            <person name="Sohng J.K."/>
        </authorList>
    </citation>
    <scope>NUCLEOTIDE SEQUENCE</scope>
    <source>
        <tissue evidence="1">Leaf</tissue>
    </source>
</reference>
<evidence type="ECO:0000313" key="2">
    <source>
        <dbReference type="Proteomes" id="UP000634136"/>
    </source>
</evidence>
<sequence>MGSNVLSESHDGFPYLCAYAHCAKQGLGNRMMDSGDWYLHFMRPISSSP</sequence>
<gene>
    <name evidence="1" type="ORF">G2W53_003714</name>
</gene>
<accession>A0A834XAF9</accession>
<organism evidence="1 2">
    <name type="scientific">Senna tora</name>
    <dbReference type="NCBI Taxonomy" id="362788"/>
    <lineage>
        <taxon>Eukaryota</taxon>
        <taxon>Viridiplantae</taxon>
        <taxon>Streptophyta</taxon>
        <taxon>Embryophyta</taxon>
        <taxon>Tracheophyta</taxon>
        <taxon>Spermatophyta</taxon>
        <taxon>Magnoliopsida</taxon>
        <taxon>eudicotyledons</taxon>
        <taxon>Gunneridae</taxon>
        <taxon>Pentapetalae</taxon>
        <taxon>rosids</taxon>
        <taxon>fabids</taxon>
        <taxon>Fabales</taxon>
        <taxon>Fabaceae</taxon>
        <taxon>Caesalpinioideae</taxon>
        <taxon>Cassia clade</taxon>
        <taxon>Senna</taxon>
    </lineage>
</organism>